<dbReference type="GO" id="GO:0005737">
    <property type="term" value="C:cytoplasm"/>
    <property type="evidence" value="ECO:0007669"/>
    <property type="project" value="UniProtKB-SubCell"/>
</dbReference>
<dbReference type="Gene3D" id="1.10.286.20">
    <property type="match status" value="1"/>
</dbReference>
<evidence type="ECO:0000259" key="8">
    <source>
        <dbReference type="Pfam" id="PF00889"/>
    </source>
</evidence>
<evidence type="ECO:0000313" key="10">
    <source>
        <dbReference type="Proteomes" id="UP000704068"/>
    </source>
</evidence>
<dbReference type="PANTHER" id="PTHR11741">
    <property type="entry name" value="ELONGATION FACTOR TS"/>
    <property type="match status" value="1"/>
</dbReference>
<dbReference type="GeneID" id="84576205"/>
<dbReference type="InterPro" id="IPR036402">
    <property type="entry name" value="EF-Ts_dimer_sf"/>
</dbReference>
<dbReference type="HAMAP" id="MF_00050">
    <property type="entry name" value="EF_Ts"/>
    <property type="match status" value="1"/>
</dbReference>
<dbReference type="CDD" id="cd14275">
    <property type="entry name" value="UBA_EF-Ts"/>
    <property type="match status" value="1"/>
</dbReference>
<sequence>MEVTIEDIKKLRTLTGAGLGDCKKALAEANGDMDTAVEIIRKRGQAIAAKRSDREASNGCVLVKAVEGFGAMIALKCETDFVAANKDFVALTQSILDLAVANKCKSLEEVEALHLNDKGTVKDAVTNQSGITGEKMELDGYFVLEGEHIYTYNHQAKNILCTMVQLNKAAEEQGHALTMQIAAMNPVSVDKDDVPEEIRAEEFKIAIEKTREEGKPENLVERIAEGRMNAFYKEATLLNQDFIQDSKITVRQYLQQADKDLTAVAFCRFTLRAE</sequence>
<comment type="subcellular location">
    <subcellularLocation>
        <location evidence="5 7">Cytoplasm</location>
    </subcellularLocation>
</comment>
<dbReference type="InterPro" id="IPR001816">
    <property type="entry name" value="Transl_elong_EFTs/EF1B"/>
</dbReference>
<dbReference type="InterPro" id="IPR009060">
    <property type="entry name" value="UBA-like_sf"/>
</dbReference>
<dbReference type="SUPFAM" id="SSF46934">
    <property type="entry name" value="UBA-like"/>
    <property type="match status" value="1"/>
</dbReference>
<dbReference type="Gene3D" id="3.30.479.20">
    <property type="entry name" value="Elongation factor Ts, dimerisation domain"/>
    <property type="match status" value="2"/>
</dbReference>
<evidence type="ECO:0000256" key="7">
    <source>
        <dbReference type="RuleBase" id="RU000643"/>
    </source>
</evidence>
<dbReference type="Pfam" id="PF00889">
    <property type="entry name" value="EF_TS"/>
    <property type="match status" value="1"/>
</dbReference>
<dbReference type="NCBIfam" id="TIGR00116">
    <property type="entry name" value="tsf"/>
    <property type="match status" value="1"/>
</dbReference>
<evidence type="ECO:0000256" key="2">
    <source>
        <dbReference type="ARBA" id="ARBA00016956"/>
    </source>
</evidence>
<keyword evidence="5" id="KW-0963">Cytoplasm</keyword>
<keyword evidence="4 5" id="KW-0648">Protein biosynthesis</keyword>
<dbReference type="InterPro" id="IPR014039">
    <property type="entry name" value="Transl_elong_EFTs/EF1B_dimer"/>
</dbReference>
<comment type="caution">
    <text evidence="9">The sequence shown here is derived from an EMBL/GenBank/DDBJ whole genome shotgun (WGS) entry which is preliminary data.</text>
</comment>
<dbReference type="GO" id="GO:0003746">
    <property type="term" value="F:translation elongation factor activity"/>
    <property type="evidence" value="ECO:0007669"/>
    <property type="project" value="UniProtKB-UniRule"/>
</dbReference>
<proteinExistence type="inferred from homology"/>
<dbReference type="AlphaFoldDB" id="A0A929RYI9"/>
<dbReference type="EMBL" id="JABZGR010000008">
    <property type="protein sequence ID" value="MBF0970177.1"/>
    <property type="molecule type" value="Genomic_DNA"/>
</dbReference>
<comment type="similarity">
    <text evidence="1 5 6">Belongs to the EF-Ts family.</text>
</comment>
<dbReference type="PROSITE" id="PS01126">
    <property type="entry name" value="EF_TS_1"/>
    <property type="match status" value="1"/>
</dbReference>
<dbReference type="SUPFAM" id="SSF54713">
    <property type="entry name" value="Elongation factor Ts (EF-Ts), dimerisation domain"/>
    <property type="match status" value="1"/>
</dbReference>
<protein>
    <recommendedName>
        <fullName evidence="2 5">Elongation factor Ts</fullName>
        <shortName evidence="5">EF-Ts</shortName>
    </recommendedName>
</protein>
<evidence type="ECO:0000256" key="6">
    <source>
        <dbReference type="RuleBase" id="RU000642"/>
    </source>
</evidence>
<feature type="domain" description="Translation elongation factor EFTs/EF1B dimerisation" evidence="8">
    <location>
        <begin position="70"/>
        <end position="271"/>
    </location>
</feature>
<dbReference type="InterPro" id="IPR018101">
    <property type="entry name" value="Transl_elong_Ts_CS"/>
</dbReference>
<evidence type="ECO:0000256" key="1">
    <source>
        <dbReference type="ARBA" id="ARBA00005532"/>
    </source>
</evidence>
<gene>
    <name evidence="5" type="primary">tsf</name>
    <name evidence="9" type="ORF">HXK21_03945</name>
</gene>
<evidence type="ECO:0000256" key="4">
    <source>
        <dbReference type="ARBA" id="ARBA00022917"/>
    </source>
</evidence>
<feature type="region of interest" description="Involved in Mg(2+) ion dislocation from EF-Tu" evidence="5">
    <location>
        <begin position="79"/>
        <end position="82"/>
    </location>
</feature>
<reference evidence="9" key="1">
    <citation type="submission" date="2020-04" db="EMBL/GenBank/DDBJ databases">
        <title>Deep metagenomics examines the oral microbiome during advanced dental caries in children, revealing novel taxa and co-occurrences with host molecules.</title>
        <authorList>
            <person name="Baker J.L."/>
            <person name="Morton J.T."/>
            <person name="Dinis M."/>
            <person name="Alvarez R."/>
            <person name="Tran N.C."/>
            <person name="Knight R."/>
            <person name="Edlund A."/>
        </authorList>
    </citation>
    <scope>NUCLEOTIDE SEQUENCE</scope>
    <source>
        <strain evidence="9">JCVI_34_bin.1</strain>
    </source>
</reference>
<dbReference type="PROSITE" id="PS01127">
    <property type="entry name" value="EF_TS_2"/>
    <property type="match status" value="1"/>
</dbReference>
<accession>A0A929RYI9</accession>
<dbReference type="FunFam" id="1.10.8.10:FF:000001">
    <property type="entry name" value="Elongation factor Ts"/>
    <property type="match status" value="1"/>
</dbReference>
<comment type="function">
    <text evidence="5 6">Associates with the EF-Tu.GDP complex and induces the exchange of GDP to GTP. It remains bound to the aminoacyl-tRNA.EF-Tu.GTP complex up to the GTP hydrolysis stage on the ribosome.</text>
</comment>
<evidence type="ECO:0000313" key="9">
    <source>
        <dbReference type="EMBL" id="MBF0970177.1"/>
    </source>
</evidence>
<evidence type="ECO:0000256" key="5">
    <source>
        <dbReference type="HAMAP-Rule" id="MF_00050"/>
    </source>
</evidence>
<keyword evidence="3 5" id="KW-0251">Elongation factor</keyword>
<dbReference type="Gene3D" id="1.10.8.10">
    <property type="entry name" value="DNA helicase RuvA subunit, C-terminal domain"/>
    <property type="match status" value="1"/>
</dbReference>
<organism evidence="9 10">
    <name type="scientific">Alloprevotella tannerae</name>
    <dbReference type="NCBI Taxonomy" id="76122"/>
    <lineage>
        <taxon>Bacteria</taxon>
        <taxon>Pseudomonadati</taxon>
        <taxon>Bacteroidota</taxon>
        <taxon>Bacteroidia</taxon>
        <taxon>Bacteroidales</taxon>
        <taxon>Prevotellaceae</taxon>
        <taxon>Alloprevotella</taxon>
    </lineage>
</organism>
<evidence type="ECO:0000256" key="3">
    <source>
        <dbReference type="ARBA" id="ARBA00022768"/>
    </source>
</evidence>
<dbReference type="Proteomes" id="UP000704068">
    <property type="component" value="Unassembled WGS sequence"/>
</dbReference>
<dbReference type="PANTHER" id="PTHR11741:SF0">
    <property type="entry name" value="ELONGATION FACTOR TS, MITOCHONDRIAL"/>
    <property type="match status" value="1"/>
</dbReference>
<name>A0A929RYI9_9BACT</name>
<dbReference type="RefSeq" id="WP_006254984.1">
    <property type="nucleotide sequence ID" value="NZ_CAUOSC010000006.1"/>
</dbReference>